<reference evidence="2 3" key="1">
    <citation type="journal article" date="2016" name="Biochim. Biophys. Acta">
        <title>Characterization of red-shifted phycobilisomes isolated from the chlorophyll f-containing cyanobacterium Halomicronema hongdechloris.</title>
        <authorList>
            <person name="Li Y."/>
            <person name="Lin Y."/>
            <person name="Garvey C.J."/>
            <person name="Birch D."/>
            <person name="Corkery R.W."/>
            <person name="Loughlin P.C."/>
            <person name="Scheer H."/>
            <person name="Willows R.D."/>
            <person name="Chen M."/>
        </authorList>
    </citation>
    <scope>NUCLEOTIDE SEQUENCE [LARGE SCALE GENOMIC DNA]</scope>
    <source>
        <strain evidence="2 3">C2206</strain>
    </source>
</reference>
<proteinExistence type="predicted"/>
<dbReference type="InterPro" id="IPR027629">
    <property type="entry name" value="DevT-like"/>
</dbReference>
<dbReference type="OrthoDB" id="504928at2"/>
<feature type="domain" description="Calcineurin-like phosphoesterase" evidence="1">
    <location>
        <begin position="12"/>
        <end position="227"/>
    </location>
</feature>
<dbReference type="Gene3D" id="3.60.21.10">
    <property type="match status" value="1"/>
</dbReference>
<dbReference type="PANTHER" id="PTHR35769:SF2">
    <property type="entry name" value="CALCINEURIN-LIKE METALLO-PHOSPHOESTERASE SUPERFAMILY PROTEIN"/>
    <property type="match status" value="1"/>
</dbReference>
<gene>
    <name evidence="2" type="ORF">XM38_005610</name>
</gene>
<dbReference type="CDD" id="cd07397">
    <property type="entry name" value="MPP_NostocDevT-like"/>
    <property type="match status" value="1"/>
</dbReference>
<dbReference type="Proteomes" id="UP000191901">
    <property type="component" value="Chromosome"/>
</dbReference>
<dbReference type="STRING" id="1641165.XM38_10150"/>
<accession>A0A1Z3HH93</accession>
<dbReference type="PANTHER" id="PTHR35769">
    <property type="entry name" value="CALCINEURIN-LIKE METALLO-PHOSPHOESTERASE SUPERFAMILY PROTEIN"/>
    <property type="match status" value="1"/>
</dbReference>
<evidence type="ECO:0000313" key="2">
    <source>
        <dbReference type="EMBL" id="ASC69633.1"/>
    </source>
</evidence>
<organism evidence="2 3">
    <name type="scientific">Halomicronema hongdechloris C2206</name>
    <dbReference type="NCBI Taxonomy" id="1641165"/>
    <lineage>
        <taxon>Bacteria</taxon>
        <taxon>Bacillati</taxon>
        <taxon>Cyanobacteriota</taxon>
        <taxon>Cyanophyceae</taxon>
        <taxon>Nodosilineales</taxon>
        <taxon>Nodosilineaceae</taxon>
        <taxon>Halomicronema</taxon>
    </lineage>
</organism>
<name>A0A1Z3HH93_9CYAN</name>
<dbReference type="InterPro" id="IPR004843">
    <property type="entry name" value="Calcineurin-like_PHP"/>
</dbReference>
<dbReference type="EMBL" id="CP021983">
    <property type="protein sequence ID" value="ASC69633.1"/>
    <property type="molecule type" value="Genomic_DNA"/>
</dbReference>
<dbReference type="KEGG" id="hhg:XM38_005610"/>
<dbReference type="NCBIfam" id="TIGR04168">
    <property type="entry name" value="TIGR04168 family protein"/>
    <property type="match status" value="1"/>
</dbReference>
<protein>
    <recommendedName>
        <fullName evidence="1">Calcineurin-like phosphoesterase domain-containing protein</fullName>
    </recommendedName>
</protein>
<dbReference type="Pfam" id="PF00149">
    <property type="entry name" value="Metallophos"/>
    <property type="match status" value="1"/>
</dbReference>
<dbReference type="RefSeq" id="WP_080808496.1">
    <property type="nucleotide sequence ID" value="NZ_CP021983.2"/>
</dbReference>
<dbReference type="GO" id="GO:0016787">
    <property type="term" value="F:hydrolase activity"/>
    <property type="evidence" value="ECO:0007669"/>
    <property type="project" value="InterPro"/>
</dbReference>
<evidence type="ECO:0000259" key="1">
    <source>
        <dbReference type="Pfam" id="PF00149"/>
    </source>
</evidence>
<evidence type="ECO:0000313" key="3">
    <source>
        <dbReference type="Proteomes" id="UP000191901"/>
    </source>
</evidence>
<dbReference type="InterPro" id="IPR029052">
    <property type="entry name" value="Metallo-depent_PP-like"/>
</dbReference>
<dbReference type="SUPFAM" id="SSF56300">
    <property type="entry name" value="Metallo-dependent phosphatases"/>
    <property type="match status" value="1"/>
</dbReference>
<keyword evidence="3" id="KW-1185">Reference proteome</keyword>
<dbReference type="AlphaFoldDB" id="A0A1Z3HH93"/>
<sequence length="313" mass="34847">MSRADTPQQRPMRIAVVGDVHDQWSDDDGIALKHLQVDLVLLVGDFGNEAVEVVRSIAKLDSPKAVILGNHDAWYSATPWGRKKCPYNRQQEDRVQQQLDLLGTAHVGYGKLDFPELGLSVIGGRPFSWGGSDWTCADFYRQRYGITDFQASAARIQQAIDASSQDTLIFVGHCGPTGLGNAAEAPCGRDWKPLGGDFGDPDLRQAITYAQHQGKQVPLVTFGHMHHRLRHTQTLERQRLAIDQHPTMYLNAASVPRVVNTGSDQRRNFSIVTLSKTHQVQHISLCWLNQQHRLVTEDVIYSLDGLPTLAELA</sequence>